<keyword evidence="2" id="KW-1185">Reference proteome</keyword>
<gene>
    <name evidence="1" type="ORF">QU605_06055</name>
</gene>
<accession>A0ABT7WDM7</accession>
<proteinExistence type="predicted"/>
<reference evidence="1" key="1">
    <citation type="submission" date="2023-06" db="EMBL/GenBank/DDBJ databases">
        <title>Robiginitalea aurantiacus sp. nov. and Algoriphagus sediminis sp. nov., isolated from coastal sediment.</title>
        <authorList>
            <person name="Zhou Z.Y."/>
            <person name="An J."/>
            <person name="Jia Y.W."/>
            <person name="Du Z.J."/>
        </authorList>
    </citation>
    <scope>NUCLEOTIDE SEQUENCE</scope>
    <source>
        <strain evidence="1">M39</strain>
    </source>
</reference>
<protein>
    <recommendedName>
        <fullName evidence="3">Lipoprotein</fullName>
    </recommendedName>
</protein>
<evidence type="ECO:0000313" key="2">
    <source>
        <dbReference type="Proteomes" id="UP001174839"/>
    </source>
</evidence>
<dbReference type="EMBL" id="JAUDUY010000002">
    <property type="protein sequence ID" value="MDM9631022.1"/>
    <property type="molecule type" value="Genomic_DNA"/>
</dbReference>
<dbReference type="Proteomes" id="UP001174839">
    <property type="component" value="Unassembled WGS sequence"/>
</dbReference>
<dbReference type="RefSeq" id="WP_289724381.1">
    <property type="nucleotide sequence ID" value="NZ_JAUDUY010000002.1"/>
</dbReference>
<comment type="caution">
    <text evidence="1">The sequence shown here is derived from an EMBL/GenBank/DDBJ whole genome shotgun (WGS) entry which is preliminary data.</text>
</comment>
<organism evidence="1 2">
    <name type="scientific">Robiginitalea aurantiaca</name>
    <dbReference type="NCBI Taxonomy" id="3056915"/>
    <lineage>
        <taxon>Bacteria</taxon>
        <taxon>Pseudomonadati</taxon>
        <taxon>Bacteroidota</taxon>
        <taxon>Flavobacteriia</taxon>
        <taxon>Flavobacteriales</taxon>
        <taxon>Flavobacteriaceae</taxon>
        <taxon>Robiginitalea</taxon>
    </lineage>
</organism>
<evidence type="ECO:0008006" key="3">
    <source>
        <dbReference type="Google" id="ProtNLM"/>
    </source>
</evidence>
<name>A0ABT7WDM7_9FLAO</name>
<evidence type="ECO:0000313" key="1">
    <source>
        <dbReference type="EMBL" id="MDM9631022.1"/>
    </source>
</evidence>
<sequence length="180" mass="20546">MRKIPLFLCLAFLVVQCTTDKKDPFRVDKDRVGKLEKTHTVSDLETVFETDSLIRDTTRMNMGRNRKIEIYEKGGAHLLTLTPSQDSVPGIESVWIRDPRYKTAEGIGMETTFGEIEKTYEIRKVVSSLNNVLVLLKDNPMYFTISREELPGALKYSGTPVEAVQIPDEARVKYVMVGWE</sequence>